<name>A0A448HCX9_9ACTO</name>
<dbReference type="KEGG" id="ahw:NCTC11636_00144"/>
<evidence type="ECO:0000313" key="2">
    <source>
        <dbReference type="Proteomes" id="UP000266895"/>
    </source>
</evidence>
<accession>A0A448HCX9</accession>
<dbReference type="EMBL" id="LR134350">
    <property type="protein sequence ID" value="VEG25650.1"/>
    <property type="molecule type" value="Genomic_DNA"/>
</dbReference>
<proteinExistence type="predicted"/>
<organism evidence="1 2">
    <name type="scientific">Actinomyces howellii</name>
    <dbReference type="NCBI Taxonomy" id="52771"/>
    <lineage>
        <taxon>Bacteria</taxon>
        <taxon>Bacillati</taxon>
        <taxon>Actinomycetota</taxon>
        <taxon>Actinomycetes</taxon>
        <taxon>Actinomycetales</taxon>
        <taxon>Actinomycetaceae</taxon>
        <taxon>Actinomyces</taxon>
    </lineage>
</organism>
<dbReference type="Proteomes" id="UP000266895">
    <property type="component" value="Chromosome"/>
</dbReference>
<keyword evidence="2" id="KW-1185">Reference proteome</keyword>
<sequence>MIGAMAVLTSTLATKSMTGLSAAKGRATR</sequence>
<dbReference type="AlphaFoldDB" id="A0A448HCX9"/>
<reference evidence="1 2" key="1">
    <citation type="submission" date="2018-12" db="EMBL/GenBank/DDBJ databases">
        <authorList>
            <consortium name="Pathogen Informatics"/>
        </authorList>
    </citation>
    <scope>NUCLEOTIDE SEQUENCE [LARGE SCALE GENOMIC DNA]</scope>
    <source>
        <strain evidence="1 2">NCTC11636</strain>
    </source>
</reference>
<protein>
    <submittedName>
        <fullName evidence="1">Uncharacterized protein</fullName>
    </submittedName>
</protein>
<evidence type="ECO:0000313" key="1">
    <source>
        <dbReference type="EMBL" id="VEG25650.1"/>
    </source>
</evidence>
<gene>
    <name evidence="1" type="ORF">NCTC11636_00144</name>
</gene>